<dbReference type="InterPro" id="IPR038707">
    <property type="entry name" value="TraQ_sf"/>
</dbReference>
<evidence type="ECO:0000256" key="1">
    <source>
        <dbReference type="SAM" id="SignalP"/>
    </source>
</evidence>
<keyword evidence="3" id="KW-1185">Reference proteome</keyword>
<dbReference type="RefSeq" id="WP_093831105.1">
    <property type="nucleotide sequence ID" value="NZ_FOLQ01000012.1"/>
</dbReference>
<dbReference type="OrthoDB" id="953876at2"/>
<keyword evidence="1" id="KW-0732">Signal</keyword>
<evidence type="ECO:0000313" key="3">
    <source>
        <dbReference type="Proteomes" id="UP000198598"/>
    </source>
</evidence>
<proteinExistence type="predicted"/>
<name>A0A1I1ZFT5_9BACT</name>
<organism evidence="2 3">
    <name type="scientific">Spirosoma endophyticum</name>
    <dbReference type="NCBI Taxonomy" id="662367"/>
    <lineage>
        <taxon>Bacteria</taxon>
        <taxon>Pseudomonadati</taxon>
        <taxon>Bacteroidota</taxon>
        <taxon>Cytophagia</taxon>
        <taxon>Cytophagales</taxon>
        <taxon>Cytophagaceae</taxon>
        <taxon>Spirosoma</taxon>
    </lineage>
</organism>
<feature type="chain" id="PRO_5011658353" evidence="1">
    <location>
        <begin position="20"/>
        <end position="140"/>
    </location>
</feature>
<protein>
    <submittedName>
        <fullName evidence="2">Uncharacterized protein</fullName>
    </submittedName>
</protein>
<evidence type="ECO:0000313" key="2">
    <source>
        <dbReference type="EMBL" id="SFE30452.1"/>
    </source>
</evidence>
<dbReference type="Gene3D" id="2.60.40.2410">
    <property type="entry name" value="Uncharacterised protein PF12988, DUF3872"/>
    <property type="match status" value="1"/>
</dbReference>
<sequence length="140" mass="15347">MKKSIFWACGLLLVGAACQTESLDIQRTFPFQLEIDAFPTSIPWRKPTSVGFGVKPDYLTLGNSYTLSWQVAAPVRGELWLNNKVLAPGGKTVVPATMSRLLSDTLTYMPIDSGSHTLTFRVFDSLGQAKDTTFTVTAVK</sequence>
<dbReference type="EMBL" id="FOLQ01000012">
    <property type="protein sequence ID" value="SFE30452.1"/>
    <property type="molecule type" value="Genomic_DNA"/>
</dbReference>
<gene>
    <name evidence="2" type="ORF">SAMN05216167_112105</name>
</gene>
<reference evidence="2 3" key="1">
    <citation type="submission" date="2016-10" db="EMBL/GenBank/DDBJ databases">
        <authorList>
            <person name="de Groot N.N."/>
        </authorList>
    </citation>
    <scope>NUCLEOTIDE SEQUENCE [LARGE SCALE GENOMIC DNA]</scope>
    <source>
        <strain evidence="2 3">DSM 26130</strain>
    </source>
</reference>
<dbReference type="STRING" id="662367.SAMN05216167_112105"/>
<feature type="signal peptide" evidence="1">
    <location>
        <begin position="1"/>
        <end position="19"/>
    </location>
</feature>
<accession>A0A1I1ZFT5</accession>
<dbReference type="Proteomes" id="UP000198598">
    <property type="component" value="Unassembled WGS sequence"/>
</dbReference>
<dbReference type="AlphaFoldDB" id="A0A1I1ZFT5"/>
<dbReference type="PROSITE" id="PS51257">
    <property type="entry name" value="PROKAR_LIPOPROTEIN"/>
    <property type="match status" value="1"/>
</dbReference>